<dbReference type="PANTHER" id="PTHR42878:SF7">
    <property type="entry name" value="SENSOR HISTIDINE KINASE GLRK"/>
    <property type="match status" value="1"/>
</dbReference>
<dbReference type="EC" id="2.7.13.3" evidence="3"/>
<evidence type="ECO:0000259" key="17">
    <source>
        <dbReference type="PROSITE" id="PS50113"/>
    </source>
</evidence>
<evidence type="ECO:0000256" key="1">
    <source>
        <dbReference type="ARBA" id="ARBA00000085"/>
    </source>
</evidence>
<evidence type="ECO:0000259" key="18">
    <source>
        <dbReference type="PROSITE" id="PS50885"/>
    </source>
</evidence>
<dbReference type="OrthoDB" id="9805967at2"/>
<dbReference type="SUPFAM" id="SSF55785">
    <property type="entry name" value="PYP-like sensor domain (PAS domain)"/>
    <property type="match status" value="2"/>
</dbReference>
<dbReference type="InterPro" id="IPR013656">
    <property type="entry name" value="PAS_4"/>
</dbReference>
<dbReference type="Gene3D" id="1.10.287.130">
    <property type="match status" value="1"/>
</dbReference>
<dbReference type="GO" id="GO:0000155">
    <property type="term" value="F:phosphorelay sensor kinase activity"/>
    <property type="evidence" value="ECO:0007669"/>
    <property type="project" value="InterPro"/>
</dbReference>
<feature type="compositionally biased region" description="Basic and acidic residues" evidence="13">
    <location>
        <begin position="766"/>
        <end position="779"/>
    </location>
</feature>
<dbReference type="SMART" id="SM00304">
    <property type="entry name" value="HAMP"/>
    <property type="match status" value="1"/>
</dbReference>
<dbReference type="InterPro" id="IPR004358">
    <property type="entry name" value="Sig_transdc_His_kin-like_C"/>
</dbReference>
<dbReference type="eggNOG" id="COG3852">
    <property type="taxonomic scope" value="Bacteria"/>
</dbReference>
<dbReference type="PROSITE" id="PS50885">
    <property type="entry name" value="HAMP"/>
    <property type="match status" value="1"/>
</dbReference>
<evidence type="ECO:0000256" key="4">
    <source>
        <dbReference type="ARBA" id="ARBA00022553"/>
    </source>
</evidence>
<feature type="region of interest" description="Disordered" evidence="13">
    <location>
        <begin position="752"/>
        <end position="801"/>
    </location>
</feature>
<dbReference type="InterPro" id="IPR003661">
    <property type="entry name" value="HisK_dim/P_dom"/>
</dbReference>
<dbReference type="PROSITE" id="PS50109">
    <property type="entry name" value="HIS_KIN"/>
    <property type="match status" value="1"/>
</dbReference>
<dbReference type="PROSITE" id="PS50112">
    <property type="entry name" value="PAS"/>
    <property type="match status" value="1"/>
</dbReference>
<dbReference type="InterPro" id="IPR003594">
    <property type="entry name" value="HATPase_dom"/>
</dbReference>
<feature type="transmembrane region" description="Helical" evidence="14">
    <location>
        <begin position="198"/>
        <end position="223"/>
    </location>
</feature>
<dbReference type="CDD" id="cd06225">
    <property type="entry name" value="HAMP"/>
    <property type="match status" value="1"/>
</dbReference>
<dbReference type="CDD" id="cd00082">
    <property type="entry name" value="HisKA"/>
    <property type="match status" value="1"/>
</dbReference>
<comment type="catalytic activity">
    <reaction evidence="1">
        <text>ATP + protein L-histidine = ADP + protein N-phospho-L-histidine.</text>
        <dbReference type="EC" id="2.7.13.3"/>
    </reaction>
</comment>
<dbReference type="Pfam" id="PF00989">
    <property type="entry name" value="PAS"/>
    <property type="match status" value="1"/>
</dbReference>
<keyword evidence="7" id="KW-0547">Nucleotide-binding</keyword>
<dbReference type="InterPro" id="IPR050351">
    <property type="entry name" value="BphY/WalK/GraS-like"/>
</dbReference>
<dbReference type="PROSITE" id="PS50113">
    <property type="entry name" value="PAC"/>
    <property type="match status" value="1"/>
</dbReference>
<dbReference type="GO" id="GO:0005524">
    <property type="term" value="F:ATP binding"/>
    <property type="evidence" value="ECO:0007669"/>
    <property type="project" value="UniProtKB-KW"/>
</dbReference>
<proteinExistence type="predicted"/>
<evidence type="ECO:0000313" key="19">
    <source>
        <dbReference type="EMBL" id="AFM27924.1"/>
    </source>
</evidence>
<dbReference type="InterPro" id="IPR000014">
    <property type="entry name" value="PAS"/>
</dbReference>
<reference evidence="20" key="1">
    <citation type="submission" date="2012-06" db="EMBL/GenBank/DDBJ databases">
        <title>Complete sequence of chromosome of Desulfomonile tiedjei DSM 6799.</title>
        <authorList>
            <person name="Lucas S."/>
            <person name="Copeland A."/>
            <person name="Lapidus A."/>
            <person name="Glavina del Rio T."/>
            <person name="Dalin E."/>
            <person name="Tice H."/>
            <person name="Bruce D."/>
            <person name="Goodwin L."/>
            <person name="Pitluck S."/>
            <person name="Peters L."/>
            <person name="Ovchinnikova G."/>
            <person name="Zeytun A."/>
            <person name="Lu M."/>
            <person name="Kyrpides N."/>
            <person name="Mavromatis K."/>
            <person name="Ivanova N."/>
            <person name="Brettin T."/>
            <person name="Detter J.C."/>
            <person name="Han C."/>
            <person name="Larimer F."/>
            <person name="Land M."/>
            <person name="Hauser L."/>
            <person name="Markowitz V."/>
            <person name="Cheng J.-F."/>
            <person name="Hugenholtz P."/>
            <person name="Woyke T."/>
            <person name="Wu D."/>
            <person name="Spring S."/>
            <person name="Schroeder M."/>
            <person name="Brambilla E."/>
            <person name="Klenk H.-P."/>
            <person name="Eisen J.A."/>
        </authorList>
    </citation>
    <scope>NUCLEOTIDE SEQUENCE [LARGE SCALE GENOMIC DNA]</scope>
    <source>
        <strain evidence="20">ATCC 49306 / DSM 6799 / DCB-1</strain>
    </source>
</reference>
<feature type="domain" description="PAS" evidence="16">
    <location>
        <begin position="402"/>
        <end position="454"/>
    </location>
</feature>
<dbReference type="Proteomes" id="UP000006055">
    <property type="component" value="Chromosome"/>
</dbReference>
<dbReference type="GO" id="GO:0016020">
    <property type="term" value="C:membrane"/>
    <property type="evidence" value="ECO:0007669"/>
    <property type="project" value="UniProtKB-SubCell"/>
</dbReference>
<evidence type="ECO:0000313" key="20">
    <source>
        <dbReference type="Proteomes" id="UP000006055"/>
    </source>
</evidence>
<dbReference type="Pfam" id="PF02518">
    <property type="entry name" value="HATPase_c"/>
    <property type="match status" value="1"/>
</dbReference>
<dbReference type="GO" id="GO:0030295">
    <property type="term" value="F:protein kinase activator activity"/>
    <property type="evidence" value="ECO:0007669"/>
    <property type="project" value="TreeGrafter"/>
</dbReference>
<dbReference type="InterPro" id="IPR000700">
    <property type="entry name" value="PAS-assoc_C"/>
</dbReference>
<evidence type="ECO:0000256" key="5">
    <source>
        <dbReference type="ARBA" id="ARBA00022679"/>
    </source>
</evidence>
<evidence type="ECO:0000256" key="11">
    <source>
        <dbReference type="ARBA" id="ARBA00023012"/>
    </source>
</evidence>
<evidence type="ECO:0000256" key="12">
    <source>
        <dbReference type="ARBA" id="ARBA00023136"/>
    </source>
</evidence>
<evidence type="ECO:0000259" key="16">
    <source>
        <dbReference type="PROSITE" id="PS50112"/>
    </source>
</evidence>
<dbReference type="PRINTS" id="PR00344">
    <property type="entry name" value="BCTRLSENSOR"/>
</dbReference>
<dbReference type="SMART" id="SM00091">
    <property type="entry name" value="PAS"/>
    <property type="match status" value="1"/>
</dbReference>
<evidence type="ECO:0000256" key="14">
    <source>
        <dbReference type="SAM" id="Phobius"/>
    </source>
</evidence>
<evidence type="ECO:0000256" key="8">
    <source>
        <dbReference type="ARBA" id="ARBA00022777"/>
    </source>
</evidence>
<dbReference type="InterPro" id="IPR035965">
    <property type="entry name" value="PAS-like_dom_sf"/>
</dbReference>
<dbReference type="CDD" id="cd00075">
    <property type="entry name" value="HATPase"/>
    <property type="match status" value="1"/>
</dbReference>
<name>I4CED3_DESTA</name>
<dbReference type="InterPro" id="IPR036890">
    <property type="entry name" value="HATPase_C_sf"/>
</dbReference>
<evidence type="ECO:0000256" key="13">
    <source>
        <dbReference type="SAM" id="MobiDB-lite"/>
    </source>
</evidence>
<dbReference type="Pfam" id="PF08448">
    <property type="entry name" value="PAS_4"/>
    <property type="match status" value="1"/>
</dbReference>
<organism evidence="19 20">
    <name type="scientific">Desulfomonile tiedjei (strain ATCC 49306 / DSM 6799 / DCB-1)</name>
    <dbReference type="NCBI Taxonomy" id="706587"/>
    <lineage>
        <taxon>Bacteria</taxon>
        <taxon>Pseudomonadati</taxon>
        <taxon>Thermodesulfobacteriota</taxon>
        <taxon>Desulfomonilia</taxon>
        <taxon>Desulfomonilales</taxon>
        <taxon>Desulfomonilaceae</taxon>
        <taxon>Desulfomonile</taxon>
    </lineage>
</organism>
<dbReference type="SUPFAM" id="SSF55874">
    <property type="entry name" value="ATPase domain of HSP90 chaperone/DNA topoisomerase II/histidine kinase"/>
    <property type="match status" value="1"/>
</dbReference>
<dbReference type="PANTHER" id="PTHR42878">
    <property type="entry name" value="TWO-COMPONENT HISTIDINE KINASE"/>
    <property type="match status" value="1"/>
</dbReference>
<keyword evidence="10 14" id="KW-1133">Transmembrane helix</keyword>
<keyword evidence="8 19" id="KW-0418">Kinase</keyword>
<dbReference type="EMBL" id="CP003360">
    <property type="protein sequence ID" value="AFM27924.1"/>
    <property type="molecule type" value="Genomic_DNA"/>
</dbReference>
<evidence type="ECO:0000256" key="7">
    <source>
        <dbReference type="ARBA" id="ARBA00022741"/>
    </source>
</evidence>
<accession>I4CED3</accession>
<dbReference type="Gene3D" id="6.10.340.10">
    <property type="match status" value="1"/>
</dbReference>
<keyword evidence="20" id="KW-1185">Reference proteome</keyword>
<evidence type="ECO:0000256" key="3">
    <source>
        <dbReference type="ARBA" id="ARBA00012438"/>
    </source>
</evidence>
<evidence type="ECO:0000259" key="15">
    <source>
        <dbReference type="PROSITE" id="PS50109"/>
    </source>
</evidence>
<dbReference type="AlphaFoldDB" id="I4CED3"/>
<dbReference type="RefSeq" id="WP_014813023.1">
    <property type="nucleotide sequence ID" value="NC_018025.1"/>
</dbReference>
<keyword evidence="6 14" id="KW-0812">Transmembrane</keyword>
<keyword evidence="4" id="KW-0597">Phosphoprotein</keyword>
<keyword evidence="11" id="KW-0902">Two-component regulatory system</keyword>
<keyword evidence="12 14" id="KW-0472">Membrane</keyword>
<evidence type="ECO:0000256" key="6">
    <source>
        <dbReference type="ARBA" id="ARBA00022692"/>
    </source>
</evidence>
<sequence>MGWLKQKWAALSRSLGLRIASMVGLILLGSFIIFVSLLLNIQQDFYYEQVMREADRFSSSVINATNHSMLEDDRDATRNIINNMGQQEGISAIRIYDHDGLIKFSNRPREVGSRVDKQSEACFVCHSVDKPFDQVVTDQRARVHYHEGYRVLGMITPIFIQESCYTAACHVHSKDQQILGVLDVSMSLKWFDDRVKSLVMNIVIIGIGTFAAIFGIIGVYIAAKVNRPIGRLRLGAKKIAAGDYTYKVPVESTDQIGELAQSFNVMRDQIRRRTLELVRSRWEYKNLFEQVPCFICLIDDRFDIVRQNSHMQELFRGTIGMKCYEVFKQRKSKCDDCHVDVTFQEGKSSGREHCGLKITGEETNYLSYTTPVFDEKGKVIYAMLIAVDISDRIELQKALRASEDFQANLIENSIHGIIATDEDGKINIYNIAAQNMFGYSPEEVIGDGDLEKYFPKPFVEMVLTAHLGRETEQTRLIAQEMVITSKEGESIPVRFSGFLLFDDKKIVGAVGFLQDLRMFKKLEREKQASDRLAVAGQTVAGLAHGIKNILTGLEGGVFVVETAMEDHDDELLPRGWSMVRNNISRVSALVKDLLSYSKERAPQYEETDPNLLAEEVCALFDMSAQEKSIEIRRDFDAQANRMFAIYLDQRGIHTCLSNLIANAIDACALDSAKSEHHIIVRTRLNPEGFLTYEVSDNGVGMSDDIQRKLFSRFYSTKGSRGTGLGLLVTSKIIAEHGGRISFESKEGAGTTFTVVLPPGKPKEKKHNLFDSSDDKKESAADPGVQTNPVGSIESKQKSFEA</sequence>
<comment type="subcellular location">
    <subcellularLocation>
        <location evidence="2">Membrane</location>
        <topology evidence="2">Multi-pass membrane protein</topology>
    </subcellularLocation>
</comment>
<feature type="domain" description="PAC" evidence="17">
    <location>
        <begin position="349"/>
        <end position="401"/>
    </location>
</feature>
<dbReference type="CDD" id="cd00130">
    <property type="entry name" value="PAS"/>
    <property type="match status" value="1"/>
</dbReference>
<dbReference type="GO" id="GO:0006355">
    <property type="term" value="P:regulation of DNA-templated transcription"/>
    <property type="evidence" value="ECO:0007669"/>
    <property type="project" value="InterPro"/>
</dbReference>
<protein>
    <recommendedName>
        <fullName evidence="3">histidine kinase</fullName>
        <ecNumber evidence="3">2.7.13.3</ecNumber>
    </recommendedName>
</protein>
<keyword evidence="5 19" id="KW-0808">Transferase</keyword>
<dbReference type="Gene3D" id="3.30.565.10">
    <property type="entry name" value="Histidine kinase-like ATPase, C-terminal domain"/>
    <property type="match status" value="1"/>
</dbReference>
<dbReference type="InterPro" id="IPR013767">
    <property type="entry name" value="PAS_fold"/>
</dbReference>
<dbReference type="GO" id="GO:0007234">
    <property type="term" value="P:osmosensory signaling via phosphorelay pathway"/>
    <property type="evidence" value="ECO:0007669"/>
    <property type="project" value="TreeGrafter"/>
</dbReference>
<feature type="domain" description="HAMP" evidence="18">
    <location>
        <begin position="223"/>
        <end position="275"/>
    </location>
</feature>
<dbReference type="GO" id="GO:0000156">
    <property type="term" value="F:phosphorelay response regulator activity"/>
    <property type="evidence" value="ECO:0007669"/>
    <property type="project" value="TreeGrafter"/>
</dbReference>
<keyword evidence="9" id="KW-0067">ATP-binding</keyword>
<dbReference type="Gene3D" id="3.30.450.290">
    <property type="match status" value="1"/>
</dbReference>
<dbReference type="Gene3D" id="3.30.450.20">
    <property type="entry name" value="PAS domain"/>
    <property type="match status" value="2"/>
</dbReference>
<dbReference type="InterPro" id="IPR036097">
    <property type="entry name" value="HisK_dim/P_sf"/>
</dbReference>
<dbReference type="STRING" id="706587.Desti_5335"/>
<dbReference type="SMART" id="SM00388">
    <property type="entry name" value="HisKA"/>
    <property type="match status" value="1"/>
</dbReference>
<dbReference type="HOGENOM" id="CLU_000445_89_29_7"/>
<dbReference type="InterPro" id="IPR003660">
    <property type="entry name" value="HAMP_dom"/>
</dbReference>
<evidence type="ECO:0000256" key="2">
    <source>
        <dbReference type="ARBA" id="ARBA00004141"/>
    </source>
</evidence>
<evidence type="ECO:0000256" key="9">
    <source>
        <dbReference type="ARBA" id="ARBA00022840"/>
    </source>
</evidence>
<dbReference type="SUPFAM" id="SSF158472">
    <property type="entry name" value="HAMP domain-like"/>
    <property type="match status" value="1"/>
</dbReference>
<dbReference type="KEGG" id="dti:Desti_5335"/>
<dbReference type="InterPro" id="IPR005467">
    <property type="entry name" value="His_kinase_dom"/>
</dbReference>
<dbReference type="SMART" id="SM00387">
    <property type="entry name" value="HATPase_c"/>
    <property type="match status" value="1"/>
</dbReference>
<dbReference type="SUPFAM" id="SSF47384">
    <property type="entry name" value="Homodimeric domain of signal transducing histidine kinase"/>
    <property type="match status" value="1"/>
</dbReference>
<feature type="transmembrane region" description="Helical" evidence="14">
    <location>
        <begin position="20"/>
        <end position="41"/>
    </location>
</feature>
<dbReference type="Pfam" id="PF00672">
    <property type="entry name" value="HAMP"/>
    <property type="match status" value="1"/>
</dbReference>
<feature type="domain" description="Histidine kinase" evidence="15">
    <location>
        <begin position="541"/>
        <end position="760"/>
    </location>
</feature>
<gene>
    <name evidence="19" type="ordered locus">Desti_5335</name>
</gene>
<dbReference type="NCBIfam" id="TIGR00229">
    <property type="entry name" value="sensory_box"/>
    <property type="match status" value="1"/>
</dbReference>
<dbReference type="eggNOG" id="COG5000">
    <property type="taxonomic scope" value="Bacteria"/>
</dbReference>
<evidence type="ECO:0000256" key="10">
    <source>
        <dbReference type="ARBA" id="ARBA00022989"/>
    </source>
</evidence>